<dbReference type="EMBL" id="KV955367">
    <property type="protein sequence ID" value="PIO16513.1"/>
    <property type="molecule type" value="Genomic_DNA"/>
</dbReference>
<dbReference type="OrthoDB" id="6287422at2759"/>
<evidence type="ECO:0000256" key="1">
    <source>
        <dbReference type="SAM" id="Phobius"/>
    </source>
</evidence>
<sequence>CWLKLVLHTHGRTKLSEFPIAKNAVTYTTYDKTRKGQFRTKRGTLWAPFAKLVLVKVCACSELRVTLVIVFLFVRYCFSGRSSQALLFFSAFCYFVLSSRPFSSHVAYTYSS</sequence>
<name>A0A2G9QN49_AQUCT</name>
<feature type="transmembrane region" description="Helical" evidence="1">
    <location>
        <begin position="86"/>
        <end position="103"/>
    </location>
</feature>
<feature type="transmembrane region" description="Helical" evidence="1">
    <location>
        <begin position="53"/>
        <end position="74"/>
    </location>
</feature>
<evidence type="ECO:0000313" key="2">
    <source>
        <dbReference type="EMBL" id="PIO16513.1"/>
    </source>
</evidence>
<keyword evidence="1" id="KW-0472">Membrane</keyword>
<keyword evidence="3" id="KW-1185">Reference proteome</keyword>
<protein>
    <submittedName>
        <fullName evidence="2">Uncharacterized protein</fullName>
    </submittedName>
</protein>
<dbReference type="AlphaFoldDB" id="A0A2G9QN49"/>
<reference evidence="3" key="1">
    <citation type="journal article" date="2017" name="Nat. Commun.">
        <title>The North American bullfrog draft genome provides insight into hormonal regulation of long noncoding RNA.</title>
        <authorList>
            <person name="Hammond S.A."/>
            <person name="Warren R.L."/>
            <person name="Vandervalk B.P."/>
            <person name="Kucuk E."/>
            <person name="Khan H."/>
            <person name="Gibb E.A."/>
            <person name="Pandoh P."/>
            <person name="Kirk H."/>
            <person name="Zhao Y."/>
            <person name="Jones M."/>
            <person name="Mungall A.J."/>
            <person name="Coope R."/>
            <person name="Pleasance S."/>
            <person name="Moore R.A."/>
            <person name="Holt R.A."/>
            <person name="Round J.M."/>
            <person name="Ohora S."/>
            <person name="Walle B.V."/>
            <person name="Veldhoen N."/>
            <person name="Helbing C.C."/>
            <person name="Birol I."/>
        </authorList>
    </citation>
    <scope>NUCLEOTIDE SEQUENCE [LARGE SCALE GENOMIC DNA]</scope>
</reference>
<keyword evidence="1" id="KW-0812">Transmembrane</keyword>
<proteinExistence type="predicted"/>
<feature type="non-terminal residue" evidence="2">
    <location>
        <position position="1"/>
    </location>
</feature>
<evidence type="ECO:0000313" key="3">
    <source>
        <dbReference type="Proteomes" id="UP000228934"/>
    </source>
</evidence>
<accession>A0A2G9QN49</accession>
<dbReference type="Proteomes" id="UP000228934">
    <property type="component" value="Unassembled WGS sequence"/>
</dbReference>
<gene>
    <name evidence="2" type="ORF">AB205_0027390</name>
</gene>
<keyword evidence="1" id="KW-1133">Transmembrane helix</keyword>
<organism evidence="2 3">
    <name type="scientific">Aquarana catesbeiana</name>
    <name type="common">American bullfrog</name>
    <name type="synonym">Rana catesbeiana</name>
    <dbReference type="NCBI Taxonomy" id="8400"/>
    <lineage>
        <taxon>Eukaryota</taxon>
        <taxon>Metazoa</taxon>
        <taxon>Chordata</taxon>
        <taxon>Craniata</taxon>
        <taxon>Vertebrata</taxon>
        <taxon>Euteleostomi</taxon>
        <taxon>Amphibia</taxon>
        <taxon>Batrachia</taxon>
        <taxon>Anura</taxon>
        <taxon>Neobatrachia</taxon>
        <taxon>Ranoidea</taxon>
        <taxon>Ranidae</taxon>
        <taxon>Aquarana</taxon>
    </lineage>
</organism>